<reference evidence="5 6" key="1">
    <citation type="submission" date="2024-11" db="EMBL/GenBank/DDBJ databases">
        <title>Chromosome-level genome assembly of Eucalyptus globulus Labill. provides insights into its genome evolution.</title>
        <authorList>
            <person name="Li X."/>
        </authorList>
    </citation>
    <scope>NUCLEOTIDE SEQUENCE [LARGE SCALE GENOMIC DNA]</scope>
    <source>
        <strain evidence="5">CL2024</strain>
        <tissue evidence="5">Fresh tender leaves</tissue>
    </source>
</reference>
<organism evidence="5 6">
    <name type="scientific">Eucalyptus globulus</name>
    <name type="common">Tasmanian blue gum</name>
    <dbReference type="NCBI Taxonomy" id="34317"/>
    <lineage>
        <taxon>Eukaryota</taxon>
        <taxon>Viridiplantae</taxon>
        <taxon>Streptophyta</taxon>
        <taxon>Embryophyta</taxon>
        <taxon>Tracheophyta</taxon>
        <taxon>Spermatophyta</taxon>
        <taxon>Magnoliopsida</taxon>
        <taxon>eudicotyledons</taxon>
        <taxon>Gunneridae</taxon>
        <taxon>Pentapetalae</taxon>
        <taxon>rosids</taxon>
        <taxon>malvids</taxon>
        <taxon>Myrtales</taxon>
        <taxon>Myrtaceae</taxon>
        <taxon>Myrtoideae</taxon>
        <taxon>Eucalypteae</taxon>
        <taxon>Eucalyptus</taxon>
    </lineage>
</organism>
<feature type="compositionally biased region" description="Low complexity" evidence="4">
    <location>
        <begin position="73"/>
        <end position="85"/>
    </location>
</feature>
<feature type="region of interest" description="Disordered" evidence="4">
    <location>
        <begin position="72"/>
        <end position="128"/>
    </location>
</feature>
<evidence type="ECO:0000256" key="3">
    <source>
        <dbReference type="ARBA" id="ARBA00022833"/>
    </source>
</evidence>
<evidence type="ECO:0000313" key="5">
    <source>
        <dbReference type="EMBL" id="KAL3739186.1"/>
    </source>
</evidence>
<dbReference type="AlphaFoldDB" id="A0ABD3KH37"/>
<evidence type="ECO:0000313" key="6">
    <source>
        <dbReference type="Proteomes" id="UP001634007"/>
    </source>
</evidence>
<accession>A0ABD3KH37</accession>
<evidence type="ECO:0000256" key="4">
    <source>
        <dbReference type="SAM" id="MobiDB-lite"/>
    </source>
</evidence>
<dbReference type="PANTHER" id="PTHR42647">
    <property type="entry name" value="SBP (S-RIBONUCLEASE BINDING PROTEIN) FAMILY PROTEIN"/>
    <property type="match status" value="1"/>
</dbReference>
<keyword evidence="6" id="KW-1185">Reference proteome</keyword>
<keyword evidence="1" id="KW-0479">Metal-binding</keyword>
<gene>
    <name evidence="5" type="ORF">ACJRO7_020567</name>
</gene>
<dbReference type="GO" id="GO:0008270">
    <property type="term" value="F:zinc ion binding"/>
    <property type="evidence" value="ECO:0007669"/>
    <property type="project" value="UniProtKB-KW"/>
</dbReference>
<keyword evidence="2" id="KW-0863">Zinc-finger</keyword>
<evidence type="ECO:0000256" key="2">
    <source>
        <dbReference type="ARBA" id="ARBA00022771"/>
    </source>
</evidence>
<dbReference type="EMBL" id="JBJKBG010000005">
    <property type="protein sequence ID" value="KAL3739186.1"/>
    <property type="molecule type" value="Genomic_DNA"/>
</dbReference>
<evidence type="ECO:0000256" key="1">
    <source>
        <dbReference type="ARBA" id="ARBA00022723"/>
    </source>
</evidence>
<protein>
    <submittedName>
        <fullName evidence="5">Uncharacterized protein</fullName>
    </submittedName>
</protein>
<sequence length="300" mass="32203">MAVEAWCADPFPAGIIPTRVFIPRTKNPRPARLRASRAEYFIPLPSSETPDPILRPSRRTLKLRIVPEFGTAKSSVKSDSGSNSDYNAAGSVPRSHHKRSRDDDAIGDDQLNGGRFPANRNPRKMSRASPVLGHKAGFEIHQSEIDRLISQHTQQLARKLKEKDEEIQRIGKLNGLLQEKLKILATESHMWRGLAEDNEFEADYLRSYLRRVLSRGGAGGVDDAESHCGSNDTGTAGAECGDAAAAAAVQGEGVGGGAAAARRLCLSSAACGPGRRRDCPACGEAVPANLQLNLSSSSSL</sequence>
<proteinExistence type="predicted"/>
<keyword evidence="3" id="KW-0862">Zinc</keyword>
<dbReference type="PANTHER" id="PTHR42647:SF55">
    <property type="entry name" value="BOI-RELATED E3 UBIQUITIN-PROTEIN LIGASE 1"/>
    <property type="match status" value="1"/>
</dbReference>
<name>A0ABD3KH37_EUCGL</name>
<comment type="caution">
    <text evidence="5">The sequence shown here is derived from an EMBL/GenBank/DDBJ whole genome shotgun (WGS) entry which is preliminary data.</text>
</comment>
<dbReference type="Proteomes" id="UP001634007">
    <property type="component" value="Unassembled WGS sequence"/>
</dbReference>